<organism evidence="2 3">
    <name type="scientific">Aegilops tauschii subsp. strangulata</name>
    <name type="common">Goatgrass</name>
    <dbReference type="NCBI Taxonomy" id="200361"/>
    <lineage>
        <taxon>Eukaryota</taxon>
        <taxon>Viridiplantae</taxon>
        <taxon>Streptophyta</taxon>
        <taxon>Embryophyta</taxon>
        <taxon>Tracheophyta</taxon>
        <taxon>Spermatophyta</taxon>
        <taxon>Magnoliopsida</taxon>
        <taxon>Liliopsida</taxon>
        <taxon>Poales</taxon>
        <taxon>Poaceae</taxon>
        <taxon>BOP clade</taxon>
        <taxon>Pooideae</taxon>
        <taxon>Triticodae</taxon>
        <taxon>Triticeae</taxon>
        <taxon>Triticinae</taxon>
        <taxon>Aegilops</taxon>
    </lineage>
</organism>
<dbReference type="EnsemblPlants" id="AET5Gv20286900.3">
    <property type="protein sequence ID" value="AET5Gv20286900.3"/>
    <property type="gene ID" value="AET5Gv20286900"/>
</dbReference>
<dbReference type="Gramene" id="AET5Gv20286900.3">
    <property type="protein sequence ID" value="AET5Gv20286900.3"/>
    <property type="gene ID" value="AET5Gv20286900"/>
</dbReference>
<dbReference type="Proteomes" id="UP000015105">
    <property type="component" value="Chromosome 5D"/>
</dbReference>
<keyword evidence="1" id="KW-1133">Transmembrane helix</keyword>
<evidence type="ECO:0000256" key="1">
    <source>
        <dbReference type="SAM" id="Phobius"/>
    </source>
</evidence>
<sequence>MRRLTGPLELAHATSPPVPMSFLIRCERFTFLSPPLLAGDCGLRRRRQPCRWRRRDNLEARATPLSPAWIIPPFPLHAVATRRRTGLCIDLVRAWRRQRSFPASLSIVSGLLVGNTTLFLFHSLFSMNFLIFRVRVLDF</sequence>
<evidence type="ECO:0000313" key="2">
    <source>
        <dbReference type="EnsemblPlants" id="AET5Gv20286900.1"/>
    </source>
</evidence>
<proteinExistence type="predicted"/>
<keyword evidence="3" id="KW-1185">Reference proteome</keyword>
<dbReference type="Gramene" id="AET5Gv20286900.5">
    <property type="protein sequence ID" value="AET5Gv20286900.5"/>
    <property type="gene ID" value="AET5Gv20286900"/>
</dbReference>
<reference evidence="2" key="5">
    <citation type="journal article" date="2021" name="G3 (Bethesda)">
        <title>Aegilops tauschii genome assembly Aet v5.0 features greater sequence contiguity and improved annotation.</title>
        <authorList>
            <person name="Wang L."/>
            <person name="Zhu T."/>
            <person name="Rodriguez J.C."/>
            <person name="Deal K.R."/>
            <person name="Dubcovsky J."/>
            <person name="McGuire P.E."/>
            <person name="Lux T."/>
            <person name="Spannagl M."/>
            <person name="Mayer K.F.X."/>
            <person name="Baldrich P."/>
            <person name="Meyers B.C."/>
            <person name="Huo N."/>
            <person name="Gu Y.Q."/>
            <person name="Zhou H."/>
            <person name="Devos K.M."/>
            <person name="Bennetzen J.L."/>
            <person name="Unver T."/>
            <person name="Budak H."/>
            <person name="Gulick P.J."/>
            <person name="Galiba G."/>
            <person name="Kalapos B."/>
            <person name="Nelson D.R."/>
            <person name="Li P."/>
            <person name="You F.M."/>
            <person name="Luo M.C."/>
            <person name="Dvorak J."/>
        </authorList>
    </citation>
    <scope>NUCLEOTIDE SEQUENCE [LARGE SCALE GENOMIC DNA]</scope>
    <source>
        <strain evidence="2">cv. AL8/78</strain>
    </source>
</reference>
<protein>
    <submittedName>
        <fullName evidence="2">Uncharacterized protein</fullName>
    </submittedName>
</protein>
<accession>A0A453K4K6</accession>
<reference evidence="3" key="1">
    <citation type="journal article" date="2014" name="Science">
        <title>Ancient hybridizations among the ancestral genomes of bread wheat.</title>
        <authorList>
            <consortium name="International Wheat Genome Sequencing Consortium,"/>
            <person name="Marcussen T."/>
            <person name="Sandve S.R."/>
            <person name="Heier L."/>
            <person name="Spannagl M."/>
            <person name="Pfeifer M."/>
            <person name="Jakobsen K.S."/>
            <person name="Wulff B.B."/>
            <person name="Steuernagel B."/>
            <person name="Mayer K.F."/>
            <person name="Olsen O.A."/>
        </authorList>
    </citation>
    <scope>NUCLEOTIDE SEQUENCE [LARGE SCALE GENOMIC DNA]</scope>
    <source>
        <strain evidence="3">cv. AL8/78</strain>
    </source>
</reference>
<keyword evidence="1" id="KW-0472">Membrane</keyword>
<keyword evidence="1" id="KW-0812">Transmembrane</keyword>
<feature type="transmembrane region" description="Helical" evidence="1">
    <location>
        <begin position="103"/>
        <end position="125"/>
    </location>
</feature>
<dbReference type="Gramene" id="AET5Gv20286900.1">
    <property type="protein sequence ID" value="AET5Gv20286900.1"/>
    <property type="gene ID" value="AET5Gv20286900"/>
</dbReference>
<dbReference type="EnsemblPlants" id="AET5Gv20286900.5">
    <property type="protein sequence ID" value="AET5Gv20286900.5"/>
    <property type="gene ID" value="AET5Gv20286900"/>
</dbReference>
<dbReference type="EnsemblPlants" id="AET5Gv20286900.1">
    <property type="protein sequence ID" value="AET5Gv20286900.1"/>
    <property type="gene ID" value="AET5Gv20286900"/>
</dbReference>
<name>A0A453K4K6_AEGTS</name>
<dbReference type="AlphaFoldDB" id="A0A453K4K6"/>
<reference evidence="3" key="2">
    <citation type="journal article" date="2017" name="Nat. Plants">
        <title>The Aegilops tauschii genome reveals multiple impacts of transposons.</title>
        <authorList>
            <person name="Zhao G."/>
            <person name="Zou C."/>
            <person name="Li K."/>
            <person name="Wang K."/>
            <person name="Li T."/>
            <person name="Gao L."/>
            <person name="Zhang X."/>
            <person name="Wang H."/>
            <person name="Yang Z."/>
            <person name="Liu X."/>
            <person name="Jiang W."/>
            <person name="Mao L."/>
            <person name="Kong X."/>
            <person name="Jiao Y."/>
            <person name="Jia J."/>
        </authorList>
    </citation>
    <scope>NUCLEOTIDE SEQUENCE [LARGE SCALE GENOMIC DNA]</scope>
    <source>
        <strain evidence="3">cv. AL8/78</strain>
    </source>
</reference>
<reference evidence="2" key="3">
    <citation type="journal article" date="2017" name="Nature">
        <title>Genome sequence of the progenitor of the wheat D genome Aegilops tauschii.</title>
        <authorList>
            <person name="Luo M.C."/>
            <person name="Gu Y.Q."/>
            <person name="Puiu D."/>
            <person name="Wang H."/>
            <person name="Twardziok S.O."/>
            <person name="Deal K.R."/>
            <person name="Huo N."/>
            <person name="Zhu T."/>
            <person name="Wang L."/>
            <person name="Wang Y."/>
            <person name="McGuire P.E."/>
            <person name="Liu S."/>
            <person name="Long H."/>
            <person name="Ramasamy R.K."/>
            <person name="Rodriguez J.C."/>
            <person name="Van S.L."/>
            <person name="Yuan L."/>
            <person name="Wang Z."/>
            <person name="Xia Z."/>
            <person name="Xiao L."/>
            <person name="Anderson O.D."/>
            <person name="Ouyang S."/>
            <person name="Liang Y."/>
            <person name="Zimin A.V."/>
            <person name="Pertea G."/>
            <person name="Qi P."/>
            <person name="Bennetzen J.L."/>
            <person name="Dai X."/>
            <person name="Dawson M.W."/>
            <person name="Muller H.G."/>
            <person name="Kugler K."/>
            <person name="Rivarola-Duarte L."/>
            <person name="Spannagl M."/>
            <person name="Mayer K.F.X."/>
            <person name="Lu F.H."/>
            <person name="Bevan M.W."/>
            <person name="Leroy P."/>
            <person name="Li P."/>
            <person name="You F.M."/>
            <person name="Sun Q."/>
            <person name="Liu Z."/>
            <person name="Lyons E."/>
            <person name="Wicker T."/>
            <person name="Salzberg S.L."/>
            <person name="Devos K.M."/>
            <person name="Dvorak J."/>
        </authorList>
    </citation>
    <scope>NUCLEOTIDE SEQUENCE [LARGE SCALE GENOMIC DNA]</scope>
    <source>
        <strain evidence="2">cv. AL8/78</strain>
    </source>
</reference>
<reference evidence="2" key="4">
    <citation type="submission" date="2019-03" db="UniProtKB">
        <authorList>
            <consortium name="EnsemblPlants"/>
        </authorList>
    </citation>
    <scope>IDENTIFICATION</scope>
</reference>
<evidence type="ECO:0000313" key="3">
    <source>
        <dbReference type="Proteomes" id="UP000015105"/>
    </source>
</evidence>